<feature type="non-terminal residue" evidence="1">
    <location>
        <position position="1"/>
    </location>
</feature>
<name>X1BPI4_9ZZZZ</name>
<reference evidence="1" key="1">
    <citation type="journal article" date="2014" name="Front. Microbiol.">
        <title>High frequency of phylogenetically diverse reductive dehalogenase-homologous genes in deep subseafloor sedimentary metagenomes.</title>
        <authorList>
            <person name="Kawai M."/>
            <person name="Futagami T."/>
            <person name="Toyoda A."/>
            <person name="Takaki Y."/>
            <person name="Nishi S."/>
            <person name="Hori S."/>
            <person name="Arai W."/>
            <person name="Tsubouchi T."/>
            <person name="Morono Y."/>
            <person name="Uchiyama I."/>
            <person name="Ito T."/>
            <person name="Fujiyama A."/>
            <person name="Inagaki F."/>
            <person name="Takami H."/>
        </authorList>
    </citation>
    <scope>NUCLEOTIDE SEQUENCE</scope>
    <source>
        <strain evidence="1">Expedition CK06-06</strain>
    </source>
</reference>
<evidence type="ECO:0000313" key="1">
    <source>
        <dbReference type="EMBL" id="GAG83092.1"/>
    </source>
</evidence>
<accession>X1BPI4</accession>
<sequence>PYYMAGSEVILQIYVMNYPNTLIFQFFPN</sequence>
<organism evidence="1">
    <name type="scientific">marine sediment metagenome</name>
    <dbReference type="NCBI Taxonomy" id="412755"/>
    <lineage>
        <taxon>unclassified sequences</taxon>
        <taxon>metagenomes</taxon>
        <taxon>ecological metagenomes</taxon>
    </lineage>
</organism>
<dbReference type="AlphaFoldDB" id="X1BPI4"/>
<dbReference type="EMBL" id="BART01017876">
    <property type="protein sequence ID" value="GAG83092.1"/>
    <property type="molecule type" value="Genomic_DNA"/>
</dbReference>
<comment type="caution">
    <text evidence="1">The sequence shown here is derived from an EMBL/GenBank/DDBJ whole genome shotgun (WGS) entry which is preliminary data.</text>
</comment>
<proteinExistence type="predicted"/>
<gene>
    <name evidence="1" type="ORF">S01H4_33880</name>
</gene>
<protein>
    <submittedName>
        <fullName evidence="1">Uncharacterized protein</fullName>
    </submittedName>
</protein>